<dbReference type="OrthoDB" id="9770331at2"/>
<keyword evidence="2" id="KW-0479">Metal-binding</keyword>
<feature type="active site" description="Proton acceptor" evidence="1">
    <location>
        <position position="190"/>
    </location>
</feature>
<feature type="binding site" evidence="2">
    <location>
        <position position="252"/>
    </location>
    <ligand>
        <name>Co(2+)</name>
        <dbReference type="ChEBI" id="CHEBI:48828"/>
    </ligand>
</feature>
<protein>
    <submittedName>
        <fullName evidence="4">Sirohydrochlorin cobaltochelatase</fullName>
    </submittedName>
</protein>
<feature type="binding site" evidence="2">
    <location>
        <position position="220"/>
    </location>
    <ligand>
        <name>Co(2+)</name>
        <dbReference type="ChEBI" id="CHEBI:48828"/>
    </ligand>
</feature>
<feature type="signal peptide" evidence="3">
    <location>
        <begin position="1"/>
        <end position="35"/>
    </location>
</feature>
<dbReference type="Pfam" id="PF06180">
    <property type="entry name" value="CbiK"/>
    <property type="match status" value="1"/>
</dbReference>
<dbReference type="PIRSF" id="PIRSF033579">
    <property type="entry name" value="Anaer_Co_chel"/>
    <property type="match status" value="1"/>
</dbReference>
<dbReference type="GO" id="GO:0046872">
    <property type="term" value="F:metal ion binding"/>
    <property type="evidence" value="ECO:0007669"/>
    <property type="project" value="UniProtKB-KW"/>
</dbReference>
<reference evidence="4 5" key="1">
    <citation type="submission" date="2018-06" db="EMBL/GenBank/DDBJ databases">
        <title>Complete genome of Desulfovibrio marinus P48SEP.</title>
        <authorList>
            <person name="Crispim J.S."/>
            <person name="Vidigal P.M.P."/>
            <person name="Silva L.C.F."/>
            <person name="Araujo L.C."/>
            <person name="Laguardia C.N."/>
            <person name="Dias R.S."/>
            <person name="Sousa M.P."/>
            <person name="Paula S.O."/>
            <person name="Silva C."/>
        </authorList>
    </citation>
    <scope>NUCLEOTIDE SEQUENCE [LARGE SCALE GENOMIC DNA]</scope>
    <source>
        <strain evidence="4 5">P48SEP</strain>
    </source>
</reference>
<keyword evidence="3" id="KW-0732">Signal</keyword>
<evidence type="ECO:0000313" key="4">
    <source>
        <dbReference type="EMBL" id="TVM36749.1"/>
    </source>
</evidence>
<dbReference type="SUPFAM" id="SSF53800">
    <property type="entry name" value="Chelatase"/>
    <property type="match status" value="1"/>
</dbReference>
<dbReference type="CDD" id="cd03412">
    <property type="entry name" value="CbiK_N"/>
    <property type="match status" value="1"/>
</dbReference>
<evidence type="ECO:0000256" key="2">
    <source>
        <dbReference type="PIRSR" id="PIRSR033579-3"/>
    </source>
</evidence>
<proteinExistence type="predicted"/>
<comment type="caution">
    <text evidence="4">The sequence shown here is derived from an EMBL/GenBank/DDBJ whole genome shotgun (WGS) entry which is preliminary data.</text>
</comment>
<organism evidence="4 5">
    <name type="scientific">Oceanidesulfovibrio marinus</name>
    <dbReference type="NCBI Taxonomy" id="370038"/>
    <lineage>
        <taxon>Bacteria</taxon>
        <taxon>Pseudomonadati</taxon>
        <taxon>Thermodesulfobacteriota</taxon>
        <taxon>Desulfovibrionia</taxon>
        <taxon>Desulfovibrionales</taxon>
        <taxon>Desulfovibrionaceae</taxon>
        <taxon>Oceanidesulfovibrio</taxon>
    </lineage>
</organism>
<accession>A0A6P1ZN22</accession>
<dbReference type="Proteomes" id="UP000434052">
    <property type="component" value="Unassembled WGS sequence"/>
</dbReference>
<dbReference type="AlphaFoldDB" id="A0A6P1ZN22"/>
<sequence length="305" mass="33198">MSSVSAVPRRRPRPVWLVLICALCLMLMAVSPAMAGHGKSKPEKKGILLVAFGTSVPEARPAFDNIDAKVKAAFPDVEVRWAYTSHIIRTKVAKETGEELPSPAEALAKMMADGFTHVAVQSLHTIPGQEYHGLVETAHAFATMPKGMKRILVGYPLLSTSEDMAEVADAIIATLPKERKADEAVVLMGHGTHHPADVYYAALQYYLSKRDPNVFVGTVEGHPTLDDVIAGLKAKDLKTAYLVPFMSVAGDHARNDMAGDEPDSWKSVLTEQGFKPIPVLRGTAEVDPIVDIWIEHLKGAFSHFE</sequence>
<dbReference type="GO" id="GO:0016852">
    <property type="term" value="F:sirohydrochlorin cobaltochelatase activity"/>
    <property type="evidence" value="ECO:0007669"/>
    <property type="project" value="InterPro"/>
</dbReference>
<evidence type="ECO:0000256" key="3">
    <source>
        <dbReference type="SAM" id="SignalP"/>
    </source>
</evidence>
<name>A0A6P1ZN22_9BACT</name>
<feature type="chain" id="PRO_5026966146" evidence="3">
    <location>
        <begin position="36"/>
        <end position="305"/>
    </location>
</feature>
<dbReference type="Gene3D" id="3.40.50.1400">
    <property type="match status" value="2"/>
</dbReference>
<dbReference type="InterPro" id="IPR010388">
    <property type="entry name" value="Anaerobic_Co-chelatase"/>
</dbReference>
<gene>
    <name evidence="4" type="ORF">DQK91_02180</name>
</gene>
<feature type="binding site" evidence="2">
    <location>
        <position position="190"/>
    </location>
    <ligand>
        <name>Co(2+)</name>
        <dbReference type="ChEBI" id="CHEBI:48828"/>
    </ligand>
</feature>
<evidence type="ECO:0000256" key="1">
    <source>
        <dbReference type="PIRSR" id="PIRSR033579-1"/>
    </source>
</evidence>
<dbReference type="CDD" id="cd03413">
    <property type="entry name" value="CbiK_C"/>
    <property type="match status" value="1"/>
</dbReference>
<keyword evidence="2" id="KW-0170">Cobalt</keyword>
<evidence type="ECO:0000313" key="5">
    <source>
        <dbReference type="Proteomes" id="UP000434052"/>
    </source>
</evidence>
<dbReference type="GO" id="GO:0019251">
    <property type="term" value="P:anaerobic cobalamin biosynthetic process"/>
    <property type="evidence" value="ECO:0007669"/>
    <property type="project" value="InterPro"/>
</dbReference>
<dbReference type="EMBL" id="QMIF01000001">
    <property type="protein sequence ID" value="TVM36749.1"/>
    <property type="molecule type" value="Genomic_DNA"/>
</dbReference>